<proteinExistence type="predicted"/>
<dbReference type="Pfam" id="PF01019">
    <property type="entry name" value="G_glu_transpept"/>
    <property type="match status" value="1"/>
</dbReference>
<keyword evidence="1" id="KW-0808">Transferase</keyword>
<dbReference type="Proteomes" id="UP001496627">
    <property type="component" value="Unassembled WGS sequence"/>
</dbReference>
<comment type="caution">
    <text evidence="1">The sequence shown here is derived from an EMBL/GenBank/DDBJ whole genome shotgun (WGS) entry which is preliminary data.</text>
</comment>
<dbReference type="PANTHER" id="PTHR43881">
    <property type="entry name" value="GAMMA-GLUTAMYLTRANSPEPTIDASE (AFU_ORTHOLOGUE AFUA_4G13580)"/>
    <property type="match status" value="1"/>
</dbReference>
<dbReference type="PRINTS" id="PR01210">
    <property type="entry name" value="GGTRANSPTASE"/>
</dbReference>
<accession>A0ABV0MB37</accession>
<dbReference type="InterPro" id="IPR043138">
    <property type="entry name" value="GGT_lsub"/>
</dbReference>
<dbReference type="GO" id="GO:0103068">
    <property type="term" value="F:leukotriene C4 gamma-glutamyl transferase activity"/>
    <property type="evidence" value="ECO:0007669"/>
    <property type="project" value="UniProtKB-EC"/>
</dbReference>
<keyword evidence="1" id="KW-0012">Acyltransferase</keyword>
<dbReference type="Gene3D" id="3.60.20.40">
    <property type="match status" value="1"/>
</dbReference>
<sequence length="555" mass="59195">MSFANARTTRPLLLGSRHMVSAGHPLAAHAALIVLEAGGNAVDAGVAAGFALNVTQPDMANLGGVAPVLIHMSGRDLVTSIAGIGHWPALATLEAVKAAGNGRIPAAPQRWVVPGALDAWLKSLELYGTISAAEALAPAIDLARHGFPVYYFLRHNLIEAAPLWTGWSNAAVYMADGRVPEEGEPLRQVALAETLERLAAAEKAAGGSRENGIRAARDCFYRGEIAEIAGRFSQEVGGFLRASDMAAYEAAEEPVLSVTYHGRCFYGCGPWSQGPAVLQMLKMAERYDIAVLPEAELHHLLIEIAERALHERNRYYGDPRINEIDTEWLLSDAHAAELTGGLDAYHRAADNDALPRPGRRSPDTTYVCVVDRHGNAFSATPSDSTILVTPMIPGLGFGLSDRGLQASLDPANPNAVAPGKRPRLTPNPGLMMGPEGLMVYGTPGGEVQTQAMLQFLMHHLHRGADLQAAVETPRWASYGVPATEDPHSARPGLVYVEEPLINKVGPRLKDLGHDPKPWPRLAALSGGICAIRRDAGTGVLSGAGDPRRMSYAMGR</sequence>
<dbReference type="EMBL" id="JBEAAL010000034">
    <property type="protein sequence ID" value="MEQ1409050.1"/>
    <property type="molecule type" value="Genomic_DNA"/>
</dbReference>
<dbReference type="EC" id="2.3.2.2" evidence="1"/>
<dbReference type="PANTHER" id="PTHR43881:SF1">
    <property type="entry name" value="GAMMA-GLUTAMYLTRANSPEPTIDASE (AFU_ORTHOLOGUE AFUA_4G13580)"/>
    <property type="match status" value="1"/>
</dbReference>
<protein>
    <submittedName>
        <fullName evidence="1">Gamma-glutamyltransferase</fullName>
        <ecNumber evidence="1">2.3.2.2</ecNumber>
    </submittedName>
</protein>
<reference evidence="1 2" key="1">
    <citation type="submission" date="2024-05" db="EMBL/GenBank/DDBJ databases">
        <title>Neorhizobium sp. Rsf11, a plant growth promoting and heavy metal resistant PAH-degrader.</title>
        <authorList>
            <person name="Golubev S.N."/>
            <person name="Muratova A.Y."/>
            <person name="Markelova M.I."/>
        </authorList>
    </citation>
    <scope>NUCLEOTIDE SEQUENCE [LARGE SCALE GENOMIC DNA]</scope>
    <source>
        <strain evidence="1 2">Rsf11</strain>
    </source>
</reference>
<dbReference type="RefSeq" id="WP_227705570.1">
    <property type="nucleotide sequence ID" value="NZ_JBEAAL010000034.1"/>
</dbReference>
<evidence type="ECO:0000313" key="2">
    <source>
        <dbReference type="Proteomes" id="UP001496627"/>
    </source>
</evidence>
<evidence type="ECO:0000313" key="1">
    <source>
        <dbReference type="EMBL" id="MEQ1409050.1"/>
    </source>
</evidence>
<organism evidence="1 2">
    <name type="scientific">Neorhizobium phenanthreniclasticum</name>
    <dbReference type="NCBI Taxonomy" id="3157917"/>
    <lineage>
        <taxon>Bacteria</taxon>
        <taxon>Pseudomonadati</taxon>
        <taxon>Pseudomonadota</taxon>
        <taxon>Alphaproteobacteria</taxon>
        <taxon>Hyphomicrobiales</taxon>
        <taxon>Rhizobiaceae</taxon>
        <taxon>Rhizobium/Agrobacterium group</taxon>
        <taxon>Neorhizobium</taxon>
    </lineage>
</organism>
<dbReference type="InterPro" id="IPR043137">
    <property type="entry name" value="GGT_ssub_C"/>
</dbReference>
<dbReference type="Gene3D" id="1.10.246.130">
    <property type="match status" value="1"/>
</dbReference>
<keyword evidence="2" id="KW-1185">Reference proteome</keyword>
<dbReference type="InterPro" id="IPR052896">
    <property type="entry name" value="GGT-like_enzyme"/>
</dbReference>
<dbReference type="SUPFAM" id="SSF56235">
    <property type="entry name" value="N-terminal nucleophile aminohydrolases (Ntn hydrolases)"/>
    <property type="match status" value="1"/>
</dbReference>
<name>A0ABV0MB37_9HYPH</name>
<gene>
    <name evidence="1" type="ORF">ABK249_29515</name>
</gene>
<dbReference type="InterPro" id="IPR029055">
    <property type="entry name" value="Ntn_hydrolases_N"/>
</dbReference>